<protein>
    <recommendedName>
        <fullName evidence="3">Probable chemoreceptor glutamine deamidase CheD</fullName>
        <ecNumber evidence="3">3.5.1.44</ecNumber>
    </recommendedName>
</protein>
<keyword evidence="5" id="KW-1185">Reference proteome</keyword>
<keyword evidence="1 3" id="KW-0145">Chemotaxis</keyword>
<dbReference type="Pfam" id="PF03975">
    <property type="entry name" value="CheD"/>
    <property type="match status" value="1"/>
</dbReference>
<dbReference type="PANTHER" id="PTHR35147:SF1">
    <property type="entry name" value="CHEMORECEPTOR GLUTAMINE DEAMIDASE CHED-RELATED"/>
    <property type="match status" value="1"/>
</dbReference>
<dbReference type="EC" id="3.5.1.44" evidence="3"/>
<dbReference type="Gene3D" id="3.30.1330.200">
    <property type="match status" value="1"/>
</dbReference>
<dbReference type="GO" id="GO:0006935">
    <property type="term" value="P:chemotaxis"/>
    <property type="evidence" value="ECO:0007669"/>
    <property type="project" value="UniProtKB-UniRule"/>
</dbReference>
<keyword evidence="2 3" id="KW-0378">Hydrolase</keyword>
<dbReference type="STRING" id="572546.Arcpr_1372"/>
<evidence type="ECO:0000256" key="1">
    <source>
        <dbReference type="ARBA" id="ARBA00022500"/>
    </source>
</evidence>
<evidence type="ECO:0000313" key="5">
    <source>
        <dbReference type="Proteomes" id="UP000001901"/>
    </source>
</evidence>
<evidence type="ECO:0000256" key="3">
    <source>
        <dbReference type="HAMAP-Rule" id="MF_01440"/>
    </source>
</evidence>
<proteinExistence type="inferred from homology"/>
<organism evidence="4 5">
    <name type="scientific">Archaeoglobus profundus (strain DSM 5631 / JCM 9629 / NBRC 100127 / Av18)</name>
    <dbReference type="NCBI Taxonomy" id="572546"/>
    <lineage>
        <taxon>Archaea</taxon>
        <taxon>Methanobacteriati</taxon>
        <taxon>Methanobacteriota</taxon>
        <taxon>Archaeoglobi</taxon>
        <taxon>Archaeoglobales</taxon>
        <taxon>Archaeoglobaceae</taxon>
        <taxon>Archaeoglobus</taxon>
    </lineage>
</organism>
<comment type="catalytic activity">
    <reaction evidence="3">
        <text>L-glutaminyl-[protein] + H2O = L-glutamyl-[protein] + NH4(+)</text>
        <dbReference type="Rhea" id="RHEA:16441"/>
        <dbReference type="Rhea" id="RHEA-COMP:10207"/>
        <dbReference type="Rhea" id="RHEA-COMP:10208"/>
        <dbReference type="ChEBI" id="CHEBI:15377"/>
        <dbReference type="ChEBI" id="CHEBI:28938"/>
        <dbReference type="ChEBI" id="CHEBI:29973"/>
        <dbReference type="ChEBI" id="CHEBI:30011"/>
        <dbReference type="EC" id="3.5.1.44"/>
    </reaction>
</comment>
<dbReference type="EMBL" id="CP001857">
    <property type="protein sequence ID" value="ADB58421.1"/>
    <property type="molecule type" value="Genomic_DNA"/>
</dbReference>
<dbReference type="PaxDb" id="572546-Arcpr_1372"/>
<dbReference type="AlphaFoldDB" id="D2RE77"/>
<dbReference type="InterPro" id="IPR038592">
    <property type="entry name" value="CheD-like_sf"/>
</dbReference>
<dbReference type="HOGENOM" id="CLU_087854_2_0_2"/>
<name>D2RE77_ARCPA</name>
<dbReference type="GeneID" id="8740059"/>
<evidence type="ECO:0000256" key="2">
    <source>
        <dbReference type="ARBA" id="ARBA00022801"/>
    </source>
</evidence>
<sequence>MSELLVGIGEFRVAKGNFILKTIGLGSCVGVALYDPIAKVGGLAHVVLPQSNGLKRSAKYADQAIEIMVESMERLGARRRNLIAKMAGGAQIFKHMTHENLRIGDRNVDVVKKQLENFGIRLVSEDVGGSIGRSVYFYVIDGKMLVRYSNGVSIWI</sequence>
<accession>D2RE77</accession>
<gene>
    <name evidence="3" type="primary">cheD</name>
    <name evidence="4" type="ordered locus">Arcpr_1372</name>
</gene>
<dbReference type="Proteomes" id="UP000001901">
    <property type="component" value="Chromosome"/>
</dbReference>
<dbReference type="PANTHER" id="PTHR35147">
    <property type="entry name" value="CHEMORECEPTOR GLUTAMINE DEAMIDASE CHED-RELATED"/>
    <property type="match status" value="1"/>
</dbReference>
<comment type="function">
    <text evidence="3">Probably deamidates glutamine residues to glutamate on methyl-accepting chemotaxis receptors (MCPs), playing an important role in chemotaxis.</text>
</comment>
<dbReference type="RefSeq" id="WP_012940757.1">
    <property type="nucleotide sequence ID" value="NC_013741.1"/>
</dbReference>
<dbReference type="KEGG" id="apo:Arcpr_1372"/>
<dbReference type="GO" id="GO:0050568">
    <property type="term" value="F:protein-glutamine glutaminase activity"/>
    <property type="evidence" value="ECO:0007669"/>
    <property type="project" value="UniProtKB-UniRule"/>
</dbReference>
<dbReference type="SUPFAM" id="SSF64438">
    <property type="entry name" value="CNF1/YfiH-like putative cysteine hydrolases"/>
    <property type="match status" value="1"/>
</dbReference>
<dbReference type="InterPro" id="IPR011324">
    <property type="entry name" value="Cytotoxic_necrot_fac-like_cat"/>
</dbReference>
<evidence type="ECO:0000313" key="4">
    <source>
        <dbReference type="EMBL" id="ADB58421.1"/>
    </source>
</evidence>
<reference evidence="4 5" key="1">
    <citation type="journal article" date="2010" name="Stand. Genomic Sci.">
        <title>Complete genome sequence of Archaeoglobus profundus type strain (AV18).</title>
        <authorList>
            <person name="von Jan M."/>
            <person name="Lapidus A."/>
            <person name="Del Rio T.G."/>
            <person name="Copeland A."/>
            <person name="Tice H."/>
            <person name="Cheng J.F."/>
            <person name="Lucas S."/>
            <person name="Chen F."/>
            <person name="Nolan M."/>
            <person name="Goodwin L."/>
            <person name="Han C."/>
            <person name="Pitluck S."/>
            <person name="Liolios K."/>
            <person name="Ivanova N."/>
            <person name="Mavromatis K."/>
            <person name="Ovchinnikova G."/>
            <person name="Chertkov O."/>
            <person name="Pati A."/>
            <person name="Chen A."/>
            <person name="Palaniappan K."/>
            <person name="Land M."/>
            <person name="Hauser L."/>
            <person name="Chang Y.J."/>
            <person name="Jeffries C.D."/>
            <person name="Saunders E."/>
            <person name="Brettin T."/>
            <person name="Detter J.C."/>
            <person name="Chain P."/>
            <person name="Eichinger K."/>
            <person name="Huber H."/>
            <person name="Spring S."/>
            <person name="Rohde M."/>
            <person name="Goker M."/>
            <person name="Wirth R."/>
            <person name="Woyke T."/>
            <person name="Bristow J."/>
            <person name="Eisen J.A."/>
            <person name="Markowitz V."/>
            <person name="Hugenholtz P."/>
            <person name="Kyrpides N.C."/>
            <person name="Klenk H.P."/>
        </authorList>
    </citation>
    <scope>NUCLEOTIDE SEQUENCE [LARGE SCALE GENOMIC DNA]</scope>
    <source>
        <strain evidence="5">DSM 5631 / JCM 9629 / NBRC 100127 / Av18</strain>
    </source>
</reference>
<dbReference type="CDD" id="cd16352">
    <property type="entry name" value="CheD"/>
    <property type="match status" value="1"/>
</dbReference>
<dbReference type="HAMAP" id="MF_01440">
    <property type="entry name" value="CheD"/>
    <property type="match status" value="1"/>
</dbReference>
<dbReference type="InterPro" id="IPR005659">
    <property type="entry name" value="Chemorcpt_Glu_NH3ase_CheD"/>
</dbReference>
<dbReference type="eggNOG" id="arCOG02380">
    <property type="taxonomic scope" value="Archaea"/>
</dbReference>
<comment type="similarity">
    <text evidence="3">Belongs to the CheD family.</text>
</comment>